<evidence type="ECO:0000259" key="9">
    <source>
        <dbReference type="Pfam" id="PF01225"/>
    </source>
</evidence>
<dbReference type="SUPFAM" id="SSF53244">
    <property type="entry name" value="MurD-like peptide ligases, peptide-binding domain"/>
    <property type="match status" value="1"/>
</dbReference>
<feature type="domain" description="Mur ligase C-terminal" evidence="10">
    <location>
        <begin position="327"/>
        <end position="458"/>
    </location>
</feature>
<comment type="similarity">
    <text evidence="1 7">Belongs to the MurCDEF family. MurE subfamily.</text>
</comment>
<comment type="function">
    <text evidence="7">Catalyzes the addition of meso-diaminopimelic acid to the nucleotide precursor UDP-N-acetylmuramoyl-L-alanyl-D-glutamate (UMAG) in the biosynthesis of bacterial cell-wall peptidoglycan.</text>
</comment>
<name>A0A2D0N9R4_FLAN2</name>
<dbReference type="NCBIfam" id="NF001126">
    <property type="entry name" value="PRK00139.1-4"/>
    <property type="match status" value="1"/>
</dbReference>
<evidence type="ECO:0000256" key="4">
    <source>
        <dbReference type="ARBA" id="ARBA00022984"/>
    </source>
</evidence>
<feature type="domain" description="Mur ligase N-terminal catalytic" evidence="9">
    <location>
        <begin position="23"/>
        <end position="97"/>
    </location>
</feature>
<feature type="modified residue" description="N6-carboxylysine" evidence="7">
    <location>
        <position position="220"/>
    </location>
</feature>
<dbReference type="Pfam" id="PF08245">
    <property type="entry name" value="Mur_ligase_M"/>
    <property type="match status" value="1"/>
</dbReference>
<keyword evidence="7 12" id="KW-0436">Ligase</keyword>
<dbReference type="GO" id="GO:0051301">
    <property type="term" value="P:cell division"/>
    <property type="evidence" value="ECO:0007669"/>
    <property type="project" value="UniProtKB-KW"/>
</dbReference>
<keyword evidence="2 7" id="KW-0132">Cell division</keyword>
<evidence type="ECO:0000313" key="13">
    <source>
        <dbReference type="Proteomes" id="UP000223913"/>
    </source>
</evidence>
<dbReference type="Pfam" id="PF01225">
    <property type="entry name" value="Mur_ligase"/>
    <property type="match status" value="1"/>
</dbReference>
<dbReference type="InterPro" id="IPR004101">
    <property type="entry name" value="Mur_ligase_C"/>
</dbReference>
<keyword evidence="3 7" id="KW-0133">Cell shape</keyword>
<comment type="subcellular location">
    <subcellularLocation>
        <location evidence="7 8">Cytoplasm</location>
    </subcellularLocation>
</comment>
<comment type="caution">
    <text evidence="7">Lacks conserved residue(s) required for the propagation of feature annotation.</text>
</comment>
<feature type="binding site" evidence="7">
    <location>
        <position position="186"/>
    </location>
    <ligand>
        <name>UDP-N-acetyl-alpha-D-muramoyl-L-alanyl-D-glutamate</name>
        <dbReference type="ChEBI" id="CHEBI:83900"/>
    </ligand>
</feature>
<dbReference type="InterPro" id="IPR013221">
    <property type="entry name" value="Mur_ligase_cen"/>
</dbReference>
<dbReference type="InterPro" id="IPR000713">
    <property type="entry name" value="Mur_ligase_N"/>
</dbReference>
<feature type="binding site" evidence="7">
    <location>
        <position position="456"/>
    </location>
    <ligand>
        <name>meso-2,6-diaminopimelate</name>
        <dbReference type="ChEBI" id="CHEBI:57791"/>
    </ligand>
</feature>
<dbReference type="PANTHER" id="PTHR23135">
    <property type="entry name" value="MUR LIGASE FAMILY MEMBER"/>
    <property type="match status" value="1"/>
</dbReference>
<dbReference type="EMBL" id="PDUD01000022">
    <property type="protein sequence ID" value="PHN05225.1"/>
    <property type="molecule type" value="Genomic_DNA"/>
</dbReference>
<dbReference type="InterPro" id="IPR036615">
    <property type="entry name" value="Mur_ligase_C_dom_sf"/>
</dbReference>
<feature type="domain" description="Mur ligase central" evidence="11">
    <location>
        <begin position="109"/>
        <end position="304"/>
    </location>
</feature>
<keyword evidence="4 7" id="KW-0573">Peptidoglycan synthesis</keyword>
<comment type="catalytic activity">
    <reaction evidence="7">
        <text>UDP-N-acetyl-alpha-D-muramoyl-L-alanyl-D-glutamate + meso-2,6-diaminopimelate + ATP = UDP-N-acetyl-alpha-D-muramoyl-L-alanyl-gamma-D-glutamyl-meso-2,6-diaminopimelate + ADP + phosphate + H(+)</text>
        <dbReference type="Rhea" id="RHEA:23676"/>
        <dbReference type="ChEBI" id="CHEBI:15378"/>
        <dbReference type="ChEBI" id="CHEBI:30616"/>
        <dbReference type="ChEBI" id="CHEBI:43474"/>
        <dbReference type="ChEBI" id="CHEBI:57791"/>
        <dbReference type="ChEBI" id="CHEBI:83900"/>
        <dbReference type="ChEBI" id="CHEBI:83905"/>
        <dbReference type="ChEBI" id="CHEBI:456216"/>
        <dbReference type="EC" id="6.3.2.13"/>
    </reaction>
</comment>
<dbReference type="PANTHER" id="PTHR23135:SF4">
    <property type="entry name" value="UDP-N-ACETYLMURAMOYL-L-ALANYL-D-GLUTAMATE--2,6-DIAMINOPIMELATE LIGASE MURE HOMOLOG, CHLOROPLASTIC"/>
    <property type="match status" value="1"/>
</dbReference>
<evidence type="ECO:0000313" key="12">
    <source>
        <dbReference type="EMBL" id="PHN05225.1"/>
    </source>
</evidence>
<keyword evidence="7" id="KW-0067">ATP-binding</keyword>
<organism evidence="12 13">
    <name type="scientific">Flavilitoribacter nigricans (strain ATCC 23147 / DSM 23189 / NBRC 102662 / NCIMB 1420 / SS-2)</name>
    <name type="common">Lewinella nigricans</name>
    <dbReference type="NCBI Taxonomy" id="1122177"/>
    <lineage>
        <taxon>Bacteria</taxon>
        <taxon>Pseudomonadati</taxon>
        <taxon>Bacteroidota</taxon>
        <taxon>Saprospiria</taxon>
        <taxon>Saprospirales</taxon>
        <taxon>Lewinellaceae</taxon>
        <taxon>Flavilitoribacter</taxon>
    </lineage>
</organism>
<feature type="binding site" evidence="7">
    <location>
        <begin position="153"/>
        <end position="154"/>
    </location>
    <ligand>
        <name>UDP-N-acetyl-alpha-D-muramoyl-L-alanyl-D-glutamate</name>
        <dbReference type="ChEBI" id="CHEBI:83900"/>
    </ligand>
</feature>
<keyword evidence="7" id="KW-0547">Nucleotide-binding</keyword>
<dbReference type="GO" id="GO:0071555">
    <property type="term" value="P:cell wall organization"/>
    <property type="evidence" value="ECO:0007669"/>
    <property type="project" value="UniProtKB-KW"/>
</dbReference>
<keyword evidence="13" id="KW-1185">Reference proteome</keyword>
<dbReference type="GO" id="GO:0005524">
    <property type="term" value="F:ATP binding"/>
    <property type="evidence" value="ECO:0007669"/>
    <property type="project" value="UniProtKB-UniRule"/>
</dbReference>
<feature type="short sequence motif" description="Meso-diaminopimelate recognition motif" evidence="7">
    <location>
        <begin position="403"/>
        <end position="406"/>
    </location>
</feature>
<feature type="binding site" evidence="7">
    <location>
        <position position="30"/>
    </location>
    <ligand>
        <name>UDP-N-acetyl-alpha-D-muramoyl-L-alanyl-D-glutamate</name>
        <dbReference type="ChEBI" id="CHEBI:83900"/>
    </ligand>
</feature>
<dbReference type="EC" id="6.3.2.13" evidence="7"/>
<sequence length="484" mass="53306">MKLKEIIKHLKLKAVSGDLDKPITRVDFDSRKVQAGSLFVAVRGTQTDGHQYVDKAIALGATAVIGEQQPTDFPPEVTFITVENSQHALGMAATAFYDHPSRQLKLVGVTGTNGKTTMVNLLYRLFTDLGYRVGLLSTVGNRIGDEQLAATHTTPDAVSINALLAQMVDAGCDYAFMEVSSHAVHQERIAGLQFVGAVFTNITHDHLDYHGTFRAYIDAKKKFFDDLPKEAFALVNVDDKRGMVMVQNTRAKVHRFSLRGLAEFRARILENSITGLQMELDGQEFYGRLVGTFNAYNLLAVYATAVLLDQDRMEILTLLSNLTAAEGRMEYLRQAETGVTAIVDYAHTPDALEKVLETLNDLREGSTRIITVVGCGGDRDRAKRPKMARIACDLSDEVILTSDNPRSEDPNAILEEMESGVPAGAKSKVLSLVDRRTAIKTAVKLARPGDLILVAGKGHEKYQEIKGVKHPFDDKEILKEEFQG</sequence>
<dbReference type="InterPro" id="IPR035911">
    <property type="entry name" value="MurE/MurF_N"/>
</dbReference>
<keyword evidence="6 7" id="KW-0961">Cell wall biogenesis/degradation</keyword>
<dbReference type="NCBIfam" id="NF001124">
    <property type="entry name" value="PRK00139.1-2"/>
    <property type="match status" value="1"/>
</dbReference>
<comment type="pathway">
    <text evidence="7 8">Cell wall biogenesis; peptidoglycan biosynthesis.</text>
</comment>
<feature type="binding site" evidence="7">
    <location>
        <position position="460"/>
    </location>
    <ligand>
        <name>meso-2,6-diaminopimelate</name>
        <dbReference type="ChEBI" id="CHEBI:57791"/>
    </ligand>
</feature>
<accession>A0A2D0N9R4</accession>
<dbReference type="SUPFAM" id="SSF63418">
    <property type="entry name" value="MurE/MurF N-terminal domain"/>
    <property type="match status" value="1"/>
</dbReference>
<dbReference type="RefSeq" id="WP_099151278.1">
    <property type="nucleotide sequence ID" value="NZ_PDUD01000022.1"/>
</dbReference>
<dbReference type="Pfam" id="PF02875">
    <property type="entry name" value="Mur_ligase_C"/>
    <property type="match status" value="1"/>
</dbReference>
<evidence type="ECO:0000256" key="1">
    <source>
        <dbReference type="ARBA" id="ARBA00005898"/>
    </source>
</evidence>
<dbReference type="GO" id="GO:0005737">
    <property type="term" value="C:cytoplasm"/>
    <property type="evidence" value="ECO:0007669"/>
    <property type="project" value="UniProtKB-SubCell"/>
</dbReference>
<dbReference type="InterPro" id="IPR005761">
    <property type="entry name" value="UDP-N-AcMur-Glu-dNH2Pim_ligase"/>
</dbReference>
<feature type="binding site" evidence="7">
    <location>
        <position position="188"/>
    </location>
    <ligand>
        <name>UDP-N-acetyl-alpha-D-muramoyl-L-alanyl-D-glutamate</name>
        <dbReference type="ChEBI" id="CHEBI:83900"/>
    </ligand>
</feature>
<feature type="binding site" evidence="7">
    <location>
        <begin position="403"/>
        <end position="406"/>
    </location>
    <ligand>
        <name>meso-2,6-diaminopimelate</name>
        <dbReference type="ChEBI" id="CHEBI:57791"/>
    </ligand>
</feature>
<evidence type="ECO:0000256" key="8">
    <source>
        <dbReference type="RuleBase" id="RU004135"/>
    </source>
</evidence>
<feature type="binding site" evidence="7">
    <location>
        <begin position="111"/>
        <end position="117"/>
    </location>
    <ligand>
        <name>ATP</name>
        <dbReference type="ChEBI" id="CHEBI:30616"/>
    </ligand>
</feature>
<keyword evidence="7" id="KW-0963">Cytoplasm</keyword>
<dbReference type="GO" id="GO:0000287">
    <property type="term" value="F:magnesium ion binding"/>
    <property type="evidence" value="ECO:0007669"/>
    <property type="project" value="UniProtKB-UniRule"/>
</dbReference>
<evidence type="ECO:0000256" key="3">
    <source>
        <dbReference type="ARBA" id="ARBA00022960"/>
    </source>
</evidence>
<comment type="cofactor">
    <cofactor evidence="7">
        <name>Mg(2+)</name>
        <dbReference type="ChEBI" id="CHEBI:18420"/>
    </cofactor>
</comment>
<proteinExistence type="inferred from homology"/>
<dbReference type="Gene3D" id="3.40.1190.10">
    <property type="entry name" value="Mur-like, catalytic domain"/>
    <property type="match status" value="1"/>
</dbReference>
<dbReference type="GO" id="GO:0008360">
    <property type="term" value="P:regulation of cell shape"/>
    <property type="evidence" value="ECO:0007669"/>
    <property type="project" value="UniProtKB-KW"/>
</dbReference>
<dbReference type="NCBIfam" id="TIGR01085">
    <property type="entry name" value="murE"/>
    <property type="match status" value="1"/>
</dbReference>
<evidence type="ECO:0000256" key="2">
    <source>
        <dbReference type="ARBA" id="ARBA00022618"/>
    </source>
</evidence>
<keyword evidence="7" id="KW-0460">Magnesium</keyword>
<dbReference type="HAMAP" id="MF_00208">
    <property type="entry name" value="MurE"/>
    <property type="match status" value="1"/>
</dbReference>
<gene>
    <name evidence="7" type="primary">murE</name>
    <name evidence="12" type="ORF">CRP01_17045</name>
</gene>
<feature type="binding site" evidence="7">
    <location>
        <position position="379"/>
    </location>
    <ligand>
        <name>meso-2,6-diaminopimelate</name>
        <dbReference type="ChEBI" id="CHEBI:57791"/>
    </ligand>
</feature>
<dbReference type="Gene3D" id="3.90.190.20">
    <property type="entry name" value="Mur ligase, C-terminal domain"/>
    <property type="match status" value="1"/>
</dbReference>
<comment type="caution">
    <text evidence="12">The sequence shown here is derived from an EMBL/GenBank/DDBJ whole genome shotgun (WGS) entry which is preliminary data.</text>
</comment>
<dbReference type="Proteomes" id="UP000223913">
    <property type="component" value="Unassembled WGS sequence"/>
</dbReference>
<protein>
    <recommendedName>
        <fullName evidence="7">UDP-N-acetylmuramoyl-L-alanyl-D-glutamate--2,6-diaminopimelate ligase</fullName>
        <ecNumber evidence="7">6.3.2.13</ecNumber>
    </recommendedName>
    <alternativeName>
        <fullName evidence="7">Meso-A2pm-adding enzyme</fullName>
    </alternativeName>
    <alternativeName>
        <fullName evidence="7">Meso-diaminopimelate-adding enzyme</fullName>
    </alternativeName>
    <alternativeName>
        <fullName evidence="7">UDP-MurNAc-L-Ala-D-Glu:meso-diaminopimelate ligase</fullName>
    </alternativeName>
    <alternativeName>
        <fullName evidence="7">UDP-MurNAc-tripeptide synthetase</fullName>
    </alternativeName>
    <alternativeName>
        <fullName evidence="7">UDP-N-acetylmuramyl-tripeptide synthetase</fullName>
    </alternativeName>
</protein>
<evidence type="ECO:0000259" key="10">
    <source>
        <dbReference type="Pfam" id="PF02875"/>
    </source>
</evidence>
<dbReference type="GO" id="GO:0008765">
    <property type="term" value="F:UDP-N-acetylmuramoylalanyl-D-glutamate-2,6-diaminopimelate ligase activity"/>
    <property type="evidence" value="ECO:0007669"/>
    <property type="project" value="UniProtKB-UniRule"/>
</dbReference>
<evidence type="ECO:0000256" key="6">
    <source>
        <dbReference type="ARBA" id="ARBA00023316"/>
    </source>
</evidence>
<dbReference type="InterPro" id="IPR036565">
    <property type="entry name" value="Mur-like_cat_sf"/>
</dbReference>
<comment type="PTM">
    <text evidence="7">Carboxylation is probably crucial for Mg(2+) binding and, consequently, for the gamma-phosphate positioning of ATP.</text>
</comment>
<dbReference type="OrthoDB" id="9800958at2"/>
<evidence type="ECO:0000256" key="5">
    <source>
        <dbReference type="ARBA" id="ARBA00023306"/>
    </source>
</evidence>
<feature type="binding site" evidence="7">
    <location>
        <position position="180"/>
    </location>
    <ligand>
        <name>UDP-N-acetyl-alpha-D-muramoyl-L-alanyl-D-glutamate</name>
        <dbReference type="ChEBI" id="CHEBI:83900"/>
    </ligand>
</feature>
<reference evidence="12 13" key="1">
    <citation type="submission" date="2017-10" db="EMBL/GenBank/DDBJ databases">
        <title>The draft genome sequence of Lewinella nigricans NBRC 102662.</title>
        <authorList>
            <person name="Wang K."/>
        </authorList>
    </citation>
    <scope>NUCLEOTIDE SEQUENCE [LARGE SCALE GENOMIC DNA]</scope>
    <source>
        <strain evidence="12 13">NBRC 102662</strain>
    </source>
</reference>
<keyword evidence="5 7" id="KW-0131">Cell cycle</keyword>
<dbReference type="UniPathway" id="UPA00219"/>
<dbReference type="GO" id="GO:0009252">
    <property type="term" value="P:peptidoglycan biosynthetic process"/>
    <property type="evidence" value="ECO:0007669"/>
    <property type="project" value="UniProtKB-UniRule"/>
</dbReference>
<evidence type="ECO:0000256" key="7">
    <source>
        <dbReference type="HAMAP-Rule" id="MF_00208"/>
    </source>
</evidence>
<dbReference type="SUPFAM" id="SSF53623">
    <property type="entry name" value="MurD-like peptide ligases, catalytic domain"/>
    <property type="match status" value="1"/>
</dbReference>
<dbReference type="Gene3D" id="3.40.1390.10">
    <property type="entry name" value="MurE/MurF, N-terminal domain"/>
    <property type="match status" value="1"/>
</dbReference>
<evidence type="ECO:0000259" key="11">
    <source>
        <dbReference type="Pfam" id="PF08245"/>
    </source>
</evidence>
<dbReference type="AlphaFoldDB" id="A0A2D0N9R4"/>